<dbReference type="PANTHER" id="PTHR13166:SF7">
    <property type="entry name" value="LYR MOTIF-CONTAINING PROTEIN 4"/>
    <property type="match status" value="1"/>
</dbReference>
<evidence type="ECO:0000259" key="2">
    <source>
        <dbReference type="Pfam" id="PF05347"/>
    </source>
</evidence>
<dbReference type="InterPro" id="IPR045297">
    <property type="entry name" value="Complex1_LYR_LYRM4"/>
</dbReference>
<dbReference type="GO" id="GO:0005739">
    <property type="term" value="C:mitochondrion"/>
    <property type="evidence" value="ECO:0007669"/>
    <property type="project" value="TreeGrafter"/>
</dbReference>
<gene>
    <name evidence="3" type="ORF">CYLTODRAFT_362261</name>
</gene>
<organism evidence="3 4">
    <name type="scientific">Cylindrobasidium torrendii FP15055 ss-10</name>
    <dbReference type="NCBI Taxonomy" id="1314674"/>
    <lineage>
        <taxon>Eukaryota</taxon>
        <taxon>Fungi</taxon>
        <taxon>Dikarya</taxon>
        <taxon>Basidiomycota</taxon>
        <taxon>Agaricomycotina</taxon>
        <taxon>Agaricomycetes</taxon>
        <taxon>Agaricomycetidae</taxon>
        <taxon>Agaricales</taxon>
        <taxon>Marasmiineae</taxon>
        <taxon>Physalacriaceae</taxon>
        <taxon>Cylindrobasidium</taxon>
    </lineage>
</organism>
<evidence type="ECO:0000313" key="4">
    <source>
        <dbReference type="Proteomes" id="UP000054007"/>
    </source>
</evidence>
<accession>A0A0D7AV41</accession>
<evidence type="ECO:0000256" key="1">
    <source>
        <dbReference type="ARBA" id="ARBA00009508"/>
    </source>
</evidence>
<dbReference type="InterPro" id="IPR051522">
    <property type="entry name" value="ISC_assembly_LYR"/>
</dbReference>
<dbReference type="PANTHER" id="PTHR13166">
    <property type="entry name" value="PROTEIN C6ORF149"/>
    <property type="match status" value="1"/>
</dbReference>
<dbReference type="OrthoDB" id="275715at2759"/>
<reference evidence="3 4" key="1">
    <citation type="journal article" date="2015" name="Fungal Genet. Biol.">
        <title>Evolution of novel wood decay mechanisms in Agaricales revealed by the genome sequences of Fistulina hepatica and Cylindrobasidium torrendii.</title>
        <authorList>
            <person name="Floudas D."/>
            <person name="Held B.W."/>
            <person name="Riley R."/>
            <person name="Nagy L.G."/>
            <person name="Koehler G."/>
            <person name="Ransdell A.S."/>
            <person name="Younus H."/>
            <person name="Chow J."/>
            <person name="Chiniquy J."/>
            <person name="Lipzen A."/>
            <person name="Tritt A."/>
            <person name="Sun H."/>
            <person name="Haridas S."/>
            <person name="LaButti K."/>
            <person name="Ohm R.A."/>
            <person name="Kues U."/>
            <person name="Blanchette R.A."/>
            <person name="Grigoriev I.V."/>
            <person name="Minto R.E."/>
            <person name="Hibbett D.S."/>
        </authorList>
    </citation>
    <scope>NUCLEOTIDE SEQUENCE [LARGE SCALE GENOMIC DNA]</scope>
    <source>
        <strain evidence="3 4">FP15055 ss-10</strain>
    </source>
</reference>
<comment type="similarity">
    <text evidence="1">Belongs to the complex I LYR family.</text>
</comment>
<dbReference type="Proteomes" id="UP000054007">
    <property type="component" value="Unassembled WGS sequence"/>
</dbReference>
<dbReference type="STRING" id="1314674.A0A0D7AV41"/>
<name>A0A0D7AV41_9AGAR</name>
<keyword evidence="4" id="KW-1185">Reference proteome</keyword>
<dbReference type="GO" id="GO:0016226">
    <property type="term" value="P:iron-sulfur cluster assembly"/>
    <property type="evidence" value="ECO:0007669"/>
    <property type="project" value="InterPro"/>
</dbReference>
<feature type="domain" description="Complex 1 LYR protein" evidence="2">
    <location>
        <begin position="10"/>
        <end position="65"/>
    </location>
</feature>
<dbReference type="InterPro" id="IPR008011">
    <property type="entry name" value="Complex1_LYR_dom"/>
</dbReference>
<protein>
    <recommendedName>
        <fullName evidence="2">Complex 1 LYR protein domain-containing protein</fullName>
    </recommendedName>
</protein>
<dbReference type="Pfam" id="PF05347">
    <property type="entry name" value="Complex1_LYR"/>
    <property type="match status" value="1"/>
</dbReference>
<proteinExistence type="inferred from homology"/>
<dbReference type="EMBL" id="KN880858">
    <property type="protein sequence ID" value="KIY61870.1"/>
    <property type="molecule type" value="Genomic_DNA"/>
</dbReference>
<dbReference type="GO" id="GO:1990221">
    <property type="term" value="C:L-cysteine desulfurase complex"/>
    <property type="evidence" value="ECO:0007669"/>
    <property type="project" value="TreeGrafter"/>
</dbReference>
<dbReference type="CDD" id="cd20264">
    <property type="entry name" value="Complex1_LYR_LYRM4"/>
    <property type="match status" value="1"/>
</dbReference>
<dbReference type="AlphaFoldDB" id="A0A0D7AV41"/>
<evidence type="ECO:0000313" key="3">
    <source>
        <dbReference type="EMBL" id="KIY61870.1"/>
    </source>
</evidence>
<sequence>MASPPTKQMILQLYHATLKTSKTFSSYNFRNYFVDRTKDVFRDIQKENDPARLTTMYGDAVKELTVLRRSAILNQIYGGWKLAVEETPKKPEDILQRGDT</sequence>